<gene>
    <name evidence="2" type="ORF">OR16_06824</name>
</gene>
<sequence>MVPMVGVFFIDLANAIVIKAYLLLLPAV</sequence>
<keyword evidence="1" id="KW-1133">Transmembrane helix</keyword>
<comment type="caution">
    <text evidence="2">The sequence shown here is derived from an EMBL/GenBank/DDBJ whole genome shotgun (WGS) entry which is preliminary data.</text>
</comment>
<protein>
    <submittedName>
        <fullName evidence="2">Uncharacterized protein</fullName>
    </submittedName>
</protein>
<dbReference type="EMBL" id="AHJE01000016">
    <property type="protein sequence ID" value="EHP43785.1"/>
    <property type="molecule type" value="Genomic_DNA"/>
</dbReference>
<dbReference type="AlphaFoldDB" id="H1S0W9"/>
<keyword evidence="1" id="KW-0472">Membrane</keyword>
<dbReference type="Proteomes" id="UP000005808">
    <property type="component" value="Unassembled WGS sequence"/>
</dbReference>
<name>H1S0W9_9BURK</name>
<reference evidence="2 3" key="1">
    <citation type="journal article" date="2012" name="J. Bacteriol.">
        <title>De Novo Genome Project of Cupriavidus basilensis OR16.</title>
        <authorList>
            <person name="Cserhati M."/>
            <person name="Kriszt B."/>
            <person name="Szoboszlay S."/>
            <person name="Toth A."/>
            <person name="Szabo I."/>
            <person name="Tancsics A."/>
            <person name="Nagy I."/>
            <person name="Horvath B."/>
            <person name="Nagy I."/>
            <person name="Kukolya J."/>
        </authorList>
    </citation>
    <scope>NUCLEOTIDE SEQUENCE [LARGE SCALE GENOMIC DNA]</scope>
    <source>
        <strain evidence="2 3">OR16</strain>
    </source>
</reference>
<organism evidence="2 3">
    <name type="scientific">Cupriavidus basilensis OR16</name>
    <dbReference type="NCBI Taxonomy" id="1127483"/>
    <lineage>
        <taxon>Bacteria</taxon>
        <taxon>Pseudomonadati</taxon>
        <taxon>Pseudomonadota</taxon>
        <taxon>Betaproteobacteria</taxon>
        <taxon>Burkholderiales</taxon>
        <taxon>Burkholderiaceae</taxon>
        <taxon>Cupriavidus</taxon>
    </lineage>
</organism>
<feature type="transmembrane region" description="Helical" evidence="1">
    <location>
        <begin position="6"/>
        <end position="25"/>
    </location>
</feature>
<keyword evidence="1" id="KW-0812">Transmembrane</keyword>
<evidence type="ECO:0000313" key="3">
    <source>
        <dbReference type="Proteomes" id="UP000005808"/>
    </source>
</evidence>
<accession>H1S0W9</accession>
<proteinExistence type="predicted"/>
<evidence type="ECO:0000313" key="2">
    <source>
        <dbReference type="EMBL" id="EHP43785.1"/>
    </source>
</evidence>
<evidence type="ECO:0000256" key="1">
    <source>
        <dbReference type="SAM" id="Phobius"/>
    </source>
</evidence>